<name>X0USJ5_9ZZZZ</name>
<reference evidence="1" key="1">
    <citation type="journal article" date="2014" name="Front. Microbiol.">
        <title>High frequency of phylogenetically diverse reductive dehalogenase-homologous genes in deep subseafloor sedimentary metagenomes.</title>
        <authorList>
            <person name="Kawai M."/>
            <person name="Futagami T."/>
            <person name="Toyoda A."/>
            <person name="Takaki Y."/>
            <person name="Nishi S."/>
            <person name="Hori S."/>
            <person name="Arai W."/>
            <person name="Tsubouchi T."/>
            <person name="Morono Y."/>
            <person name="Uchiyama I."/>
            <person name="Ito T."/>
            <person name="Fujiyama A."/>
            <person name="Inagaki F."/>
            <person name="Takami H."/>
        </authorList>
    </citation>
    <scope>NUCLEOTIDE SEQUENCE</scope>
    <source>
        <strain evidence="1">Expedition CK06-06</strain>
    </source>
</reference>
<evidence type="ECO:0000313" key="1">
    <source>
        <dbReference type="EMBL" id="GAF91420.1"/>
    </source>
</evidence>
<organism evidence="1">
    <name type="scientific">marine sediment metagenome</name>
    <dbReference type="NCBI Taxonomy" id="412755"/>
    <lineage>
        <taxon>unclassified sequences</taxon>
        <taxon>metagenomes</taxon>
        <taxon>ecological metagenomes</taxon>
    </lineage>
</organism>
<proteinExistence type="predicted"/>
<dbReference type="EMBL" id="BARS01010247">
    <property type="protein sequence ID" value="GAF91420.1"/>
    <property type="molecule type" value="Genomic_DNA"/>
</dbReference>
<comment type="caution">
    <text evidence="1">The sequence shown here is derived from an EMBL/GenBank/DDBJ whole genome shotgun (WGS) entry which is preliminary data.</text>
</comment>
<protein>
    <submittedName>
        <fullName evidence="1">Uncharacterized protein</fullName>
    </submittedName>
</protein>
<accession>X0USJ5</accession>
<dbReference type="AlphaFoldDB" id="X0USJ5"/>
<sequence>MAGGVVNIIGMGISAYSAVQQGRSAAAQAKQQAAWDDYNAKVAKREADAERKASDFEATQQSRAAKQLLARQRALIGASGVTPEGSPLLLAEDTAEQLAIEGANIRTTGERRVGAWTSRSILDTAKARAARASAPGYQKAGYLRAGSSILQGASRYNYMRSQ</sequence>
<gene>
    <name evidence="1" type="ORF">S01H1_19047</name>
</gene>